<gene>
    <name evidence="2" type="ORF">M430DRAFT_15872</name>
</gene>
<evidence type="ECO:0000313" key="3">
    <source>
        <dbReference type="Proteomes" id="UP000241818"/>
    </source>
</evidence>
<dbReference type="CDD" id="cd09917">
    <property type="entry name" value="F-box_SF"/>
    <property type="match status" value="1"/>
</dbReference>
<evidence type="ECO:0000256" key="1">
    <source>
        <dbReference type="SAM" id="MobiDB-lite"/>
    </source>
</evidence>
<reference evidence="2 3" key="1">
    <citation type="journal article" date="2018" name="New Phytol.">
        <title>Comparative genomics and transcriptomics depict ericoid mycorrhizal fungi as versatile saprotrophs and plant mutualists.</title>
        <authorList>
            <person name="Martino E."/>
            <person name="Morin E."/>
            <person name="Grelet G.A."/>
            <person name="Kuo A."/>
            <person name="Kohler A."/>
            <person name="Daghino S."/>
            <person name="Barry K.W."/>
            <person name="Cichocki N."/>
            <person name="Clum A."/>
            <person name="Dockter R.B."/>
            <person name="Hainaut M."/>
            <person name="Kuo R.C."/>
            <person name="LaButti K."/>
            <person name="Lindahl B.D."/>
            <person name="Lindquist E.A."/>
            <person name="Lipzen A."/>
            <person name="Khouja H.R."/>
            <person name="Magnuson J."/>
            <person name="Murat C."/>
            <person name="Ohm R.A."/>
            <person name="Singer S.W."/>
            <person name="Spatafora J.W."/>
            <person name="Wang M."/>
            <person name="Veneault-Fourrey C."/>
            <person name="Henrissat B."/>
            <person name="Grigoriev I.V."/>
            <person name="Martin F.M."/>
            <person name="Perotto S."/>
        </authorList>
    </citation>
    <scope>NUCLEOTIDE SEQUENCE [LARGE SCALE GENOMIC DNA]</scope>
    <source>
        <strain evidence="2 3">ATCC 22711</strain>
    </source>
</reference>
<keyword evidence="3" id="KW-1185">Reference proteome</keyword>
<evidence type="ECO:0008006" key="4">
    <source>
        <dbReference type="Google" id="ProtNLM"/>
    </source>
</evidence>
<proteinExistence type="predicted"/>
<dbReference type="GeneID" id="36571423"/>
<dbReference type="EMBL" id="KZ679007">
    <property type="protein sequence ID" value="PSS25140.1"/>
    <property type="molecule type" value="Genomic_DNA"/>
</dbReference>
<dbReference type="Proteomes" id="UP000241818">
    <property type="component" value="Unassembled WGS sequence"/>
</dbReference>
<dbReference type="SUPFAM" id="SSF81383">
    <property type="entry name" value="F-box domain"/>
    <property type="match status" value="1"/>
</dbReference>
<name>A0A2T3BA36_AMORE</name>
<dbReference type="OrthoDB" id="4481152at2759"/>
<sequence length="555" mass="63290">MARLTRLAAKRLLDNKDADVEVKQRKRSHPVNNKATGPVGAAIEEPKSKDPLRRLPNICCDIILGYLTPIELIRCGHVSRFWREYLQLSTNLSRIRAHFPYAWETENWDPGAPVYNRFKSLCWENRALERGEPTAVWKYRNTDYFRIAGDFVVSAFENDDSIQWQHFTHTEGGRAASKAKTLDLHRDIWGHNRVSLLNVELNPDGFVFLRAKVGPSIYATSRVTEEPALFCDVVYSLTDDKCVWSKKSPTDRTYKPLLLGKDRMYFACKTSSGQYELLAVEFRTDRLLYRVPGYSARSHCYDNHRLRILHGALQLIQLGDEEFLIQHGTRSLFGNRFGFARDFAIINGATGHVVQTFSYNGNFEEFYAVAKPKSSTFAMVALQPLRALEDLAVLPFQTFSQETDKSFSRTAIQILSFSDKTTSIYQVLIHPFTLKAFCVSKSEGPRVMTVVPNNDPKSRSLVDKGIGELLVPLQPITIDEYYSVAAMHHPLTLPPTNSNKRRKLKVPNCHVLGMALVDERRMLYMNVDAEHDYCLYLFDFTPRMVGKDGPSGQQA</sequence>
<protein>
    <recommendedName>
        <fullName evidence="4">F-box domain-containing protein</fullName>
    </recommendedName>
</protein>
<dbReference type="RefSeq" id="XP_024723739.1">
    <property type="nucleotide sequence ID" value="XM_024863342.1"/>
</dbReference>
<dbReference type="Gene3D" id="1.20.1280.50">
    <property type="match status" value="1"/>
</dbReference>
<feature type="region of interest" description="Disordered" evidence="1">
    <location>
        <begin position="21"/>
        <end position="45"/>
    </location>
</feature>
<evidence type="ECO:0000313" key="2">
    <source>
        <dbReference type="EMBL" id="PSS25140.1"/>
    </source>
</evidence>
<organism evidence="2 3">
    <name type="scientific">Amorphotheca resinae ATCC 22711</name>
    <dbReference type="NCBI Taxonomy" id="857342"/>
    <lineage>
        <taxon>Eukaryota</taxon>
        <taxon>Fungi</taxon>
        <taxon>Dikarya</taxon>
        <taxon>Ascomycota</taxon>
        <taxon>Pezizomycotina</taxon>
        <taxon>Leotiomycetes</taxon>
        <taxon>Helotiales</taxon>
        <taxon>Amorphothecaceae</taxon>
        <taxon>Amorphotheca</taxon>
    </lineage>
</organism>
<dbReference type="AlphaFoldDB" id="A0A2T3BA36"/>
<accession>A0A2T3BA36</accession>
<dbReference type="InParanoid" id="A0A2T3BA36"/>
<dbReference type="InterPro" id="IPR036047">
    <property type="entry name" value="F-box-like_dom_sf"/>
</dbReference>